<evidence type="ECO:0000256" key="15">
    <source>
        <dbReference type="ARBA" id="ARBA00048740"/>
    </source>
</evidence>
<evidence type="ECO:0000256" key="20">
    <source>
        <dbReference type="ARBA" id="ARBA00064494"/>
    </source>
</evidence>
<proteinExistence type="inferred from homology"/>
<evidence type="ECO:0000256" key="9">
    <source>
        <dbReference type="ARBA" id="ARBA00022691"/>
    </source>
</evidence>
<feature type="non-terminal residue" evidence="24">
    <location>
        <position position="1"/>
    </location>
</feature>
<dbReference type="EMBL" id="JAHWGI010001436">
    <property type="protein sequence ID" value="KAK3932388.1"/>
    <property type="molecule type" value="Genomic_DNA"/>
</dbReference>
<keyword evidence="8" id="KW-0808">Transferase</keyword>
<feature type="region of interest" description="Disordered" evidence="23">
    <location>
        <begin position="512"/>
        <end position="549"/>
    </location>
</feature>
<feature type="compositionally biased region" description="Polar residues" evidence="23">
    <location>
        <begin position="211"/>
        <end position="220"/>
    </location>
</feature>
<comment type="catalytic activity">
    <reaction evidence="15">
        <text>a 5'-end (N(7)-methyl 5'-triphosphoguanosine)-ribonucleoside in snoRNA + S-adenosyl-L-methionine = a 5'-end (N(2),N(7)-dimethyl 5'-triphosphoguanosine)-ribonucleoside in snoRNA + S-adenosyl-L-homocysteine + H(+)</text>
        <dbReference type="Rhea" id="RHEA:78475"/>
        <dbReference type="Rhea" id="RHEA-COMP:19086"/>
        <dbReference type="Rhea" id="RHEA-COMP:19088"/>
        <dbReference type="ChEBI" id="CHEBI:15378"/>
        <dbReference type="ChEBI" id="CHEBI:57856"/>
        <dbReference type="ChEBI" id="CHEBI:59789"/>
        <dbReference type="ChEBI" id="CHEBI:156461"/>
        <dbReference type="ChEBI" id="CHEBI:172880"/>
    </reaction>
    <physiologicalReaction direction="left-to-right" evidence="15">
        <dbReference type="Rhea" id="RHEA:78476"/>
    </physiologicalReaction>
</comment>
<dbReference type="FunFam" id="3.40.50.150:FF:000066">
    <property type="entry name" value="Trimethylguanosine synthase 1"/>
    <property type="match status" value="1"/>
</dbReference>
<evidence type="ECO:0000256" key="18">
    <source>
        <dbReference type="ARBA" id="ARBA00049790"/>
    </source>
</evidence>
<feature type="compositionally biased region" description="Low complexity" evidence="23">
    <location>
        <begin position="594"/>
        <end position="609"/>
    </location>
</feature>
<comment type="subunit">
    <text evidence="20">May form homooligomers. Interacts with CREBBP/CBP, EED/WAIT1, EP300/P300, NCOA6/PRIP, PPARBP/PBP and SMN.</text>
</comment>
<evidence type="ECO:0000256" key="1">
    <source>
        <dbReference type="ARBA" id="ARBA00004408"/>
    </source>
</evidence>
<evidence type="ECO:0000256" key="17">
    <source>
        <dbReference type="ARBA" id="ARBA00049075"/>
    </source>
</evidence>
<dbReference type="SUPFAM" id="SSF53335">
    <property type="entry name" value="S-adenosyl-L-methionine-dependent methyltransferases"/>
    <property type="match status" value="1"/>
</dbReference>
<organism evidence="24 25">
    <name type="scientific">Frankliniella fusca</name>
    <dbReference type="NCBI Taxonomy" id="407009"/>
    <lineage>
        <taxon>Eukaryota</taxon>
        <taxon>Metazoa</taxon>
        <taxon>Ecdysozoa</taxon>
        <taxon>Arthropoda</taxon>
        <taxon>Hexapoda</taxon>
        <taxon>Insecta</taxon>
        <taxon>Pterygota</taxon>
        <taxon>Neoptera</taxon>
        <taxon>Paraneoptera</taxon>
        <taxon>Thysanoptera</taxon>
        <taxon>Terebrantia</taxon>
        <taxon>Thripoidea</taxon>
        <taxon>Thripidae</taxon>
        <taxon>Frankliniella</taxon>
    </lineage>
</organism>
<keyword evidence="10" id="KW-0805">Transcription regulation</keyword>
<keyword evidence="25" id="KW-1185">Reference proteome</keyword>
<name>A0AAE1LUB4_9NEOP</name>
<keyword evidence="6" id="KW-0597">Phosphoprotein</keyword>
<reference evidence="24" key="2">
    <citation type="journal article" date="2023" name="BMC Genomics">
        <title>Pest status, molecular evolution, and epigenetic factors derived from the genome assembly of Frankliniella fusca, a thysanopteran phytovirus vector.</title>
        <authorList>
            <person name="Catto M.A."/>
            <person name="Labadie P.E."/>
            <person name="Jacobson A.L."/>
            <person name="Kennedy G.G."/>
            <person name="Srinivasan R."/>
            <person name="Hunt B.G."/>
        </authorList>
    </citation>
    <scope>NUCLEOTIDE SEQUENCE</scope>
    <source>
        <strain evidence="24">PL_HMW_Pooled</strain>
    </source>
</reference>
<feature type="compositionally biased region" description="Polar residues" evidence="23">
    <location>
        <begin position="519"/>
        <end position="530"/>
    </location>
</feature>
<evidence type="ECO:0000256" key="2">
    <source>
        <dbReference type="ARBA" id="ARBA00004496"/>
    </source>
</evidence>
<dbReference type="AlphaFoldDB" id="A0AAE1LUB4"/>
<protein>
    <recommendedName>
        <fullName evidence="4">Trimethylguanosine synthase</fullName>
    </recommendedName>
    <alternativeName>
        <fullName evidence="18">Cap-specific guanine-N(2) methyltransferase</fullName>
    </alternativeName>
    <alternativeName>
        <fullName evidence="21">Nuclear receptor coactivator 6-interacting protein</fullName>
    </alternativeName>
    <alternativeName>
        <fullName evidence="22">PRIP-interacting protein with methyltransferase motif</fullName>
    </alternativeName>
</protein>
<evidence type="ECO:0000313" key="24">
    <source>
        <dbReference type="EMBL" id="KAK3932388.1"/>
    </source>
</evidence>
<keyword evidence="5" id="KW-0963">Cytoplasm</keyword>
<dbReference type="InterPro" id="IPR019012">
    <property type="entry name" value="RNA_cap_Gua-N2-MeTrfase"/>
</dbReference>
<sequence>RTYEHNTMSDSVFEPLAEVYLGFDGHAEHDDVFLLCSRVIIRGQSFKDSPLNTNQNMPGKDESMQDDIQGEIAESIGGLYEIQEPVEVENMRKKQKPEEPVSCYCSASHTDNNYSTDEHESMRGGIPAVLHGSDSGADLSESGGLSSVARDVDWERYWTVNGERLIWESWISKYGSYINPDYLVNLDGQQPSSVTEDSNANDGCAPEDQINDQSSINSFQGLFPSSKKCENEPSYSLQSSTFQPTDPSLLPRRHHSFGQDTPRPKCSSQNTVKSEGHQAPPEGDAAQVLESVASSSDFDQTQKRSLDLALASEPINLGDGWCPLSPDETEMAHSNNSKTSEDELLLLSGHNSNGADSFNGSIAKSTITTDSMTNVTRITMSSFDFSCDMEESARSSSVTSSENVSSHSSYNSSECDADLYWQQLWKQHFNEQYYAHYNAFVASHKEVHISEYHVNIPISDIFETSSASNMVPQPVEEDDSSHDESNGDLDHNLHKPERSECLTNIDDENAKDGTEFINKGSNGKTPGCTTKQRRKRTSRAKSKQSDRSSRIINSVGLLLQSLKVSELTQPPEQVMESVDLNQPHEPVTAPAGDESNSQCNSSCPPSNENRGSVTQGSSNLSETSTQSKHPLGAGGDGDQPDEHRTINLKRSHERDPDESGLDRARAAFNLMGYVFSVKRRASEDSGSQKPIIKSAYVNYMKRNIRNQNRQLHIHVTPKPSNNTHIYFDDDGNQILNAKSSGERKESIATADEGSIIINGYHSSSDEEVTMKQILPRSKRFSCSEVKRVSSCCCKDGSPGIDNELSTNSQDIPEMPVSEKFQIEKSKESQKGRVISASYKEASTELAEQSTALSTQDEVDSSDFCADDLMSDLQPQNKMLVENSTLETADVCAVLSEDNLLEPSLSVAGSQAIDGVVELSKSSKSKKKKKKQKRTLMKANLPNEIKNNPQLIKYWYRRFQLFHKFDEGIQLDAESWFSVTPEELAKHTAERLRCDLIIDAFCGAGGNAIQFAFTCERVIAIDIDPAKLEMARHNAEVYGVADRIEFICGDFVELSSTLLADVVFLSPPWGGPEYLRAGVFDLETCMAPLGGSKLFQIARNITENVAMYLPRNINTDQLAILAGPGGHVEIEQNFLDKKLIAVTAYFGEVIYEPE</sequence>
<evidence type="ECO:0000256" key="4">
    <source>
        <dbReference type="ARBA" id="ARBA00018517"/>
    </source>
</evidence>
<keyword evidence="12" id="KW-0539">Nucleus</keyword>
<dbReference type="Gene3D" id="3.40.50.150">
    <property type="entry name" value="Vaccinia Virus protein VP39"/>
    <property type="match status" value="1"/>
</dbReference>
<dbReference type="GO" id="GO:0071164">
    <property type="term" value="F:RNA cap trimethylguanosine synthase activity"/>
    <property type="evidence" value="ECO:0007669"/>
    <property type="project" value="TreeGrafter"/>
</dbReference>
<dbReference type="GO" id="GO:0015030">
    <property type="term" value="C:Cajal body"/>
    <property type="evidence" value="ECO:0007669"/>
    <property type="project" value="UniProtKB-SubCell"/>
</dbReference>
<feature type="compositionally biased region" description="Basic residues" evidence="23">
    <location>
        <begin position="531"/>
        <end position="542"/>
    </location>
</feature>
<dbReference type="PANTHER" id="PTHR14741:SF32">
    <property type="entry name" value="TRIMETHYLGUANOSINE SYNTHASE"/>
    <property type="match status" value="1"/>
</dbReference>
<keyword evidence="9" id="KW-0949">S-adenosyl-L-methionine</keyword>
<accession>A0AAE1LUB4</accession>
<evidence type="ECO:0000256" key="13">
    <source>
        <dbReference type="ARBA" id="ARBA00025783"/>
    </source>
</evidence>
<evidence type="ECO:0000256" key="11">
    <source>
        <dbReference type="ARBA" id="ARBA00023163"/>
    </source>
</evidence>
<dbReference type="InterPro" id="IPR029063">
    <property type="entry name" value="SAM-dependent_MTases_sf"/>
</dbReference>
<comment type="subcellular location">
    <subcellularLocation>
        <location evidence="2">Cytoplasm</location>
    </subcellularLocation>
    <subcellularLocation>
        <location evidence="1">Nucleus</location>
        <location evidence="1">Cajal body</location>
    </subcellularLocation>
    <subcellularLocation>
        <location evidence="3">Nucleus</location>
        <location evidence="3">Nucleolus</location>
    </subcellularLocation>
</comment>
<dbReference type="Proteomes" id="UP001219518">
    <property type="component" value="Unassembled WGS sequence"/>
</dbReference>
<dbReference type="GO" id="GO:0005737">
    <property type="term" value="C:cytoplasm"/>
    <property type="evidence" value="ECO:0007669"/>
    <property type="project" value="UniProtKB-SubCell"/>
</dbReference>
<evidence type="ECO:0000313" key="25">
    <source>
        <dbReference type="Proteomes" id="UP001219518"/>
    </source>
</evidence>
<dbReference type="GO" id="GO:0005730">
    <property type="term" value="C:nucleolus"/>
    <property type="evidence" value="ECO:0007669"/>
    <property type="project" value="UniProtKB-SubCell"/>
</dbReference>
<evidence type="ECO:0000256" key="10">
    <source>
        <dbReference type="ARBA" id="ARBA00023015"/>
    </source>
</evidence>
<evidence type="ECO:0000256" key="5">
    <source>
        <dbReference type="ARBA" id="ARBA00022490"/>
    </source>
</evidence>
<keyword evidence="11" id="KW-0804">Transcription</keyword>
<comment type="function">
    <text evidence="19">Catalyzes the 2 serial methylation steps for the conversion of the 7-monomethylguanosine (m(7)G) caps of snRNAs and snoRNAs to a 2,2,7-trimethylguanosine (m(2,2,7)G) cap structure. The enzyme is specific for guanine, and N7 methylation must precede N2 methylation. Hypermethylation of the m7G cap of U snRNAs leads to their concentration in nuclear foci, their colocalization with coilin and the formation of canonical Cajal bodies (CBs). Plays a role in transcriptional regulation.</text>
</comment>
<feature type="region of interest" description="Disordered" evidence="23">
    <location>
        <begin position="469"/>
        <end position="499"/>
    </location>
</feature>
<evidence type="ECO:0000256" key="8">
    <source>
        <dbReference type="ARBA" id="ARBA00022679"/>
    </source>
</evidence>
<dbReference type="Pfam" id="PF09445">
    <property type="entry name" value="Methyltransf_15"/>
    <property type="match status" value="1"/>
</dbReference>
<comment type="catalytic activity">
    <reaction evidence="16">
        <text>a 5'-end (N(2),N(7)-dimethyl 5'-triphosphoguanosine)-ribonucleoside in snRNA + S-adenosyl-L-methionine = a 5'-end (N(2),N(2),N(7)-trimethyl 5'-triphosphoguanosine)-ribonucleoside in snRNA + S-adenosyl-L-homocysteine + H(+)</text>
        <dbReference type="Rhea" id="RHEA:78479"/>
        <dbReference type="Rhea" id="RHEA-COMP:19087"/>
        <dbReference type="Rhea" id="RHEA-COMP:19089"/>
        <dbReference type="ChEBI" id="CHEBI:15378"/>
        <dbReference type="ChEBI" id="CHEBI:57856"/>
        <dbReference type="ChEBI" id="CHEBI:59789"/>
        <dbReference type="ChEBI" id="CHEBI:167623"/>
        <dbReference type="ChEBI" id="CHEBI:172880"/>
    </reaction>
    <physiologicalReaction direction="left-to-right" evidence="16">
        <dbReference type="Rhea" id="RHEA:78480"/>
    </physiologicalReaction>
</comment>
<evidence type="ECO:0000256" key="23">
    <source>
        <dbReference type="SAM" id="MobiDB-lite"/>
    </source>
</evidence>
<evidence type="ECO:0000256" key="19">
    <source>
        <dbReference type="ARBA" id="ARBA00057179"/>
    </source>
</evidence>
<feature type="region of interest" description="Disordered" evidence="23">
    <location>
        <begin position="189"/>
        <end position="284"/>
    </location>
</feature>
<evidence type="ECO:0000256" key="21">
    <source>
        <dbReference type="ARBA" id="ARBA00079339"/>
    </source>
</evidence>
<evidence type="ECO:0000256" key="6">
    <source>
        <dbReference type="ARBA" id="ARBA00022553"/>
    </source>
</evidence>
<dbReference type="PANTHER" id="PTHR14741">
    <property type="entry name" value="S-ADENOSYLMETHIONINE-DEPENDENT METHYLTRANSFERASE RELATED"/>
    <property type="match status" value="1"/>
</dbReference>
<comment type="caution">
    <text evidence="24">The sequence shown here is derived from an EMBL/GenBank/DDBJ whole genome shotgun (WGS) entry which is preliminary data.</text>
</comment>
<feature type="compositionally biased region" description="Polar residues" evidence="23">
    <location>
        <begin position="233"/>
        <end position="246"/>
    </location>
</feature>
<comment type="catalytic activity">
    <reaction evidence="14">
        <text>a 5'-end (N(2),N(7)-dimethyl 5'-triphosphoguanosine)-ribonucleoside in snoRNA + S-adenosyl-L-methionine = a 5'-end (N(2),N(2),N(7)-trimethyl 5'-triphosphoguanosine)-ribonucleoside in snoRNA + S-adenosyl-L-homocysteine + H(+)</text>
        <dbReference type="Rhea" id="RHEA:78507"/>
        <dbReference type="Rhea" id="RHEA-COMP:19088"/>
        <dbReference type="Rhea" id="RHEA-COMP:19090"/>
        <dbReference type="ChEBI" id="CHEBI:15378"/>
        <dbReference type="ChEBI" id="CHEBI:57856"/>
        <dbReference type="ChEBI" id="CHEBI:59789"/>
        <dbReference type="ChEBI" id="CHEBI:167623"/>
        <dbReference type="ChEBI" id="CHEBI:172880"/>
    </reaction>
    <physiologicalReaction direction="left-to-right" evidence="14">
        <dbReference type="Rhea" id="RHEA:78508"/>
    </physiologicalReaction>
</comment>
<evidence type="ECO:0000256" key="12">
    <source>
        <dbReference type="ARBA" id="ARBA00023242"/>
    </source>
</evidence>
<evidence type="ECO:0000256" key="3">
    <source>
        <dbReference type="ARBA" id="ARBA00004604"/>
    </source>
</evidence>
<evidence type="ECO:0000256" key="16">
    <source>
        <dbReference type="ARBA" id="ARBA00048763"/>
    </source>
</evidence>
<dbReference type="CDD" id="cd02440">
    <property type="entry name" value="AdoMet_MTases"/>
    <property type="match status" value="1"/>
</dbReference>
<gene>
    <name evidence="24" type="ORF">KUF71_012565</name>
</gene>
<evidence type="ECO:0000256" key="22">
    <source>
        <dbReference type="ARBA" id="ARBA00081504"/>
    </source>
</evidence>
<comment type="catalytic activity">
    <reaction evidence="17">
        <text>a 5'-end (N(7)-methyl 5'-triphosphoguanosine)-ribonucleoside in snRNA + S-adenosyl-L-methionine = a 5'-end (N(2),N(7)-dimethyl 5'-triphosphoguanosine)-ribonucleoside in snRNA + S-adenosyl-L-homocysteine + H(+)</text>
        <dbReference type="Rhea" id="RHEA:78471"/>
        <dbReference type="Rhea" id="RHEA-COMP:19085"/>
        <dbReference type="Rhea" id="RHEA-COMP:19087"/>
        <dbReference type="ChEBI" id="CHEBI:15378"/>
        <dbReference type="ChEBI" id="CHEBI:57856"/>
        <dbReference type="ChEBI" id="CHEBI:59789"/>
        <dbReference type="ChEBI" id="CHEBI:156461"/>
        <dbReference type="ChEBI" id="CHEBI:172880"/>
    </reaction>
    <physiologicalReaction direction="left-to-right" evidence="17">
        <dbReference type="Rhea" id="RHEA:78472"/>
    </physiologicalReaction>
</comment>
<feature type="compositionally biased region" description="Basic and acidic residues" evidence="23">
    <location>
        <begin position="640"/>
        <end position="660"/>
    </location>
</feature>
<feature type="region of interest" description="Disordered" evidence="23">
    <location>
        <begin position="580"/>
        <end position="660"/>
    </location>
</feature>
<feature type="compositionally biased region" description="Polar residues" evidence="23">
    <location>
        <begin position="189"/>
        <end position="201"/>
    </location>
</feature>
<comment type="similarity">
    <text evidence="13">Belongs to the methyltransferase superfamily. Trimethylguanosine synthase family.</text>
</comment>
<feature type="compositionally biased region" description="Basic and acidic residues" evidence="23">
    <location>
        <begin position="482"/>
        <end position="499"/>
    </location>
</feature>
<evidence type="ECO:0000256" key="7">
    <source>
        <dbReference type="ARBA" id="ARBA00022603"/>
    </source>
</evidence>
<reference evidence="24" key="1">
    <citation type="submission" date="2021-07" db="EMBL/GenBank/DDBJ databases">
        <authorList>
            <person name="Catto M.A."/>
            <person name="Jacobson A."/>
            <person name="Kennedy G."/>
            <person name="Labadie P."/>
            <person name="Hunt B.G."/>
            <person name="Srinivasan R."/>
        </authorList>
    </citation>
    <scope>NUCLEOTIDE SEQUENCE</scope>
    <source>
        <strain evidence="24">PL_HMW_Pooled</strain>
        <tissue evidence="24">Head</tissue>
    </source>
</reference>
<keyword evidence="7" id="KW-0489">Methyltransferase</keyword>
<evidence type="ECO:0000256" key="14">
    <source>
        <dbReference type="ARBA" id="ARBA00047418"/>
    </source>
</evidence>
<feature type="compositionally biased region" description="Polar residues" evidence="23">
    <location>
        <begin position="610"/>
        <end position="628"/>
    </location>
</feature>